<protein>
    <submittedName>
        <fullName evidence="1">Uncharacterized protein</fullName>
    </submittedName>
</protein>
<proteinExistence type="predicted"/>
<sequence length="141" mass="16041">MVVITMRYQDKALDVVSEVLKEDCKVSAEEYGVDTLRLVWFSKTLQHWKALVFATKAGRYVEVTYNGDIDSYYVDVYVKEMNIECYDTDSERHASHTSMADTHEVPVYVGSHHVDTVEVTKGVKTKEVDVSLVTEPVKSVN</sequence>
<organism evidence="1">
    <name type="scientific">Myoviridae sp. ctdNl2</name>
    <dbReference type="NCBI Taxonomy" id="2825140"/>
    <lineage>
        <taxon>Viruses</taxon>
        <taxon>Duplodnaviria</taxon>
        <taxon>Heunggongvirae</taxon>
        <taxon>Uroviricota</taxon>
        <taxon>Caudoviricetes</taxon>
    </lineage>
</organism>
<dbReference type="EMBL" id="BK015652">
    <property type="protein sequence ID" value="DAE18197.1"/>
    <property type="molecule type" value="Genomic_DNA"/>
</dbReference>
<evidence type="ECO:0000313" key="1">
    <source>
        <dbReference type="EMBL" id="DAE18197.1"/>
    </source>
</evidence>
<dbReference type="Pfam" id="PF19791">
    <property type="entry name" value="DUF6275"/>
    <property type="match status" value="1"/>
</dbReference>
<name>A0A8S5QHG6_9CAUD</name>
<dbReference type="InterPro" id="IPR046242">
    <property type="entry name" value="DUF6275"/>
</dbReference>
<reference evidence="1" key="1">
    <citation type="journal article" date="2021" name="Proc. Natl. Acad. Sci. U.S.A.">
        <title>A Catalog of Tens of Thousands of Viruses from Human Metagenomes Reveals Hidden Associations with Chronic Diseases.</title>
        <authorList>
            <person name="Tisza M.J."/>
            <person name="Buck C.B."/>
        </authorList>
    </citation>
    <scope>NUCLEOTIDE SEQUENCE</scope>
    <source>
        <strain evidence="1">CtdNl2</strain>
    </source>
</reference>
<accession>A0A8S5QHG6</accession>